<proteinExistence type="predicted"/>
<organism evidence="1 2">
    <name type="scientific">Streptomyces lonegramiae</name>
    <dbReference type="NCBI Taxonomy" id="3075524"/>
    <lineage>
        <taxon>Bacteria</taxon>
        <taxon>Bacillati</taxon>
        <taxon>Actinomycetota</taxon>
        <taxon>Actinomycetes</taxon>
        <taxon>Kitasatosporales</taxon>
        <taxon>Streptomycetaceae</taxon>
        <taxon>Streptomyces</taxon>
    </lineage>
</organism>
<accession>A0ABU2XMT4</accession>
<dbReference type="InterPro" id="IPR016181">
    <property type="entry name" value="Acyl_CoA_acyltransferase"/>
</dbReference>
<evidence type="ECO:0000313" key="2">
    <source>
        <dbReference type="Proteomes" id="UP001180754"/>
    </source>
</evidence>
<gene>
    <name evidence="1" type="ORF">RND15_31705</name>
</gene>
<reference evidence="1" key="1">
    <citation type="submission" date="2024-05" db="EMBL/GenBank/DDBJ databases">
        <title>30 novel species of actinomycetes from the DSMZ collection.</title>
        <authorList>
            <person name="Nouioui I."/>
        </authorList>
    </citation>
    <scope>NUCLEOTIDE SEQUENCE</scope>
    <source>
        <strain evidence="1">DSM 41529</strain>
    </source>
</reference>
<protein>
    <submittedName>
        <fullName evidence="1">GNAT family N-acetyltransferase</fullName>
    </submittedName>
</protein>
<dbReference type="Proteomes" id="UP001180754">
    <property type="component" value="Unassembled WGS sequence"/>
</dbReference>
<dbReference type="Gene3D" id="3.40.630.30">
    <property type="match status" value="1"/>
</dbReference>
<dbReference type="SUPFAM" id="SSF55729">
    <property type="entry name" value="Acyl-CoA N-acyltransferases (Nat)"/>
    <property type="match status" value="1"/>
</dbReference>
<dbReference type="RefSeq" id="WP_311727758.1">
    <property type="nucleotide sequence ID" value="NZ_JAVRFD010000018.1"/>
</dbReference>
<keyword evidence="2" id="KW-1185">Reference proteome</keyword>
<evidence type="ECO:0000313" key="1">
    <source>
        <dbReference type="EMBL" id="MDT0547237.1"/>
    </source>
</evidence>
<sequence length="241" mass="26294">MVHVGDGDDALLSRVYGDLLLAYFPANELESFDELRSGLAKDLRLVTTIVNEDSLPVAVAVGDWSPESGVLLLAYLAVHTDARSSGLGGWLMEEVSGGWQRRFRPRLTLTELEHPLAHESDEVLGDPVARLRFYARCGGSALDVPYFQPALGSGMDRVYGMLLVMLSGGAEADERSGAKVPAGPVREFMERYFLDTEGAIPVDLPARRLWQAMDRPGGIPLLPLTDVRRLPLSVPGRLGRP</sequence>
<dbReference type="EMBL" id="JAVRFD010000018">
    <property type="protein sequence ID" value="MDT0547237.1"/>
    <property type="molecule type" value="Genomic_DNA"/>
</dbReference>
<comment type="caution">
    <text evidence="1">The sequence shown here is derived from an EMBL/GenBank/DDBJ whole genome shotgun (WGS) entry which is preliminary data.</text>
</comment>
<name>A0ABU2XMT4_9ACTN</name>